<name>A0ABT2CYF8_9BURK</name>
<dbReference type="RefSeq" id="WP_258812195.1">
    <property type="nucleotide sequence ID" value="NZ_JANUGU010000004.1"/>
</dbReference>
<feature type="domain" description="Glycosyltransferase subfamily 4-like N-terminal" evidence="1">
    <location>
        <begin position="24"/>
        <end position="177"/>
    </location>
</feature>
<dbReference type="PANTHER" id="PTHR12526:SF626">
    <property type="entry name" value="GLL4300 PROTEIN"/>
    <property type="match status" value="1"/>
</dbReference>
<proteinExistence type="predicted"/>
<dbReference type="Proteomes" id="UP001204621">
    <property type="component" value="Unassembled WGS sequence"/>
</dbReference>
<dbReference type="SUPFAM" id="SSF53756">
    <property type="entry name" value="UDP-Glycosyltransferase/glycogen phosphorylase"/>
    <property type="match status" value="1"/>
</dbReference>
<comment type="caution">
    <text evidence="2">The sequence shown here is derived from an EMBL/GenBank/DDBJ whole genome shotgun (WGS) entry which is preliminary data.</text>
</comment>
<sequence length="368" mass="42140">MRICFFGMDNLPVLAPEFSAHGIGGEQVQQTLLARSFARRGFEVSMIVYDYGQPNRKEWDGVMTYRAYRPRAGIPVFRYIHPRWTSTWRALCEADADVYYVSCAGMQLGLVALFCQRYRRRFIFRVAHDTDCQPDALLIKYWRDKKLYEYGLRRADLVLVQSCQQQQAMLANYGMRSTVAKMLVQQPDRSVGRDVDVLWVNNLRDFKRPDLLLALARKCPHLSFCMIGGKQEGFAGLYDDMVREAAGIPNLQFLGRVPYHAMSGHYARARVFVNTSDSEGFPNSYLQAWAHGTPTVAFFDPDAVIARHRLGSAVASIEQMAEQVAALTGDELLWAEYSERCLEYMRRTYSEQQVLAPYLDGVQEVCRV</sequence>
<evidence type="ECO:0000313" key="3">
    <source>
        <dbReference type="Proteomes" id="UP001204621"/>
    </source>
</evidence>
<dbReference type="Pfam" id="PF13579">
    <property type="entry name" value="Glyco_trans_4_4"/>
    <property type="match status" value="1"/>
</dbReference>
<organism evidence="2 3">
    <name type="scientific">Massilia terrae</name>
    <dbReference type="NCBI Taxonomy" id="1811224"/>
    <lineage>
        <taxon>Bacteria</taxon>
        <taxon>Pseudomonadati</taxon>
        <taxon>Pseudomonadota</taxon>
        <taxon>Betaproteobacteria</taxon>
        <taxon>Burkholderiales</taxon>
        <taxon>Oxalobacteraceae</taxon>
        <taxon>Telluria group</taxon>
        <taxon>Massilia</taxon>
    </lineage>
</organism>
<dbReference type="PANTHER" id="PTHR12526">
    <property type="entry name" value="GLYCOSYLTRANSFERASE"/>
    <property type="match status" value="1"/>
</dbReference>
<dbReference type="Gene3D" id="3.40.50.2000">
    <property type="entry name" value="Glycogen Phosphorylase B"/>
    <property type="match status" value="2"/>
</dbReference>
<dbReference type="Pfam" id="PF13692">
    <property type="entry name" value="Glyco_trans_1_4"/>
    <property type="match status" value="1"/>
</dbReference>
<evidence type="ECO:0000313" key="2">
    <source>
        <dbReference type="EMBL" id="MCS0659002.1"/>
    </source>
</evidence>
<accession>A0ABT2CYF8</accession>
<dbReference type="InterPro" id="IPR028098">
    <property type="entry name" value="Glyco_trans_4-like_N"/>
</dbReference>
<protein>
    <submittedName>
        <fullName evidence="2">Glycosyltransferase family 4 protein</fullName>
    </submittedName>
</protein>
<gene>
    <name evidence="2" type="ORF">NX778_13105</name>
</gene>
<reference evidence="2 3" key="1">
    <citation type="submission" date="2022-08" db="EMBL/GenBank/DDBJ databases">
        <title>Reclassification of Massilia species as members of the genera Telluria, Duganella, Pseudoduganella, Mokoshia gen. nov. and Zemynaea gen. nov. using orthogonal and non-orthogonal genome-based approaches.</title>
        <authorList>
            <person name="Bowman J.P."/>
        </authorList>
    </citation>
    <scope>NUCLEOTIDE SEQUENCE [LARGE SCALE GENOMIC DNA]</scope>
    <source>
        <strain evidence="2 3">JCM 31606</strain>
    </source>
</reference>
<dbReference type="EMBL" id="JANUGU010000004">
    <property type="protein sequence ID" value="MCS0659002.1"/>
    <property type="molecule type" value="Genomic_DNA"/>
</dbReference>
<keyword evidence="3" id="KW-1185">Reference proteome</keyword>
<dbReference type="CDD" id="cd03801">
    <property type="entry name" value="GT4_PimA-like"/>
    <property type="match status" value="1"/>
</dbReference>
<evidence type="ECO:0000259" key="1">
    <source>
        <dbReference type="Pfam" id="PF13579"/>
    </source>
</evidence>